<dbReference type="Pfam" id="PF00440">
    <property type="entry name" value="TetR_N"/>
    <property type="match status" value="1"/>
</dbReference>
<reference evidence="6 7" key="1">
    <citation type="submission" date="2021-01" db="EMBL/GenBank/DDBJ databases">
        <title>Whole genome shotgun sequence of Asanoa siamensis NBRC 107932.</title>
        <authorList>
            <person name="Komaki H."/>
            <person name="Tamura T."/>
        </authorList>
    </citation>
    <scope>NUCLEOTIDE SEQUENCE [LARGE SCALE GENOMIC DNA]</scope>
    <source>
        <strain evidence="6 7">NBRC 107932</strain>
    </source>
</reference>
<proteinExistence type="predicted"/>
<dbReference type="PROSITE" id="PS50977">
    <property type="entry name" value="HTH_TETR_2"/>
    <property type="match status" value="1"/>
</dbReference>
<evidence type="ECO:0000256" key="1">
    <source>
        <dbReference type="ARBA" id="ARBA00023015"/>
    </source>
</evidence>
<keyword evidence="7" id="KW-1185">Reference proteome</keyword>
<feature type="domain" description="HTH tetR-type" evidence="5">
    <location>
        <begin position="16"/>
        <end position="76"/>
    </location>
</feature>
<evidence type="ECO:0000259" key="5">
    <source>
        <dbReference type="PROSITE" id="PS50977"/>
    </source>
</evidence>
<sequence>MSPKTGTERTLTRKGVATRQRIVEGAAAEIRERGIAETTLDHVRARTGTSKSQLFHYFPDGKDQLLLMVARYEADRVLTDQQPQLGDLTSWPAWQGWRDRVVDRYLTQGMDCPLSGVIAQLGRTTPGAAAVVSELMTRWRSEIAAGIRHMQEIGEVDPGLDADRSAKALLAGIQGGVMVMLATGRIDHLEAALDMGIESLRR</sequence>
<dbReference type="InterPro" id="IPR009057">
    <property type="entry name" value="Homeodomain-like_sf"/>
</dbReference>
<dbReference type="PANTHER" id="PTHR47506">
    <property type="entry name" value="TRANSCRIPTIONAL REGULATORY PROTEIN"/>
    <property type="match status" value="1"/>
</dbReference>
<name>A0ABQ4D4X9_9ACTN</name>
<dbReference type="InterPro" id="IPR011075">
    <property type="entry name" value="TetR_C"/>
</dbReference>
<dbReference type="SUPFAM" id="SSF46689">
    <property type="entry name" value="Homeodomain-like"/>
    <property type="match status" value="1"/>
</dbReference>
<dbReference type="SUPFAM" id="SSF48498">
    <property type="entry name" value="Tetracyclin repressor-like, C-terminal domain"/>
    <property type="match status" value="1"/>
</dbReference>
<dbReference type="Proteomes" id="UP000604117">
    <property type="component" value="Unassembled WGS sequence"/>
</dbReference>
<comment type="caution">
    <text evidence="6">The sequence shown here is derived from an EMBL/GenBank/DDBJ whole genome shotgun (WGS) entry which is preliminary data.</text>
</comment>
<evidence type="ECO:0000256" key="4">
    <source>
        <dbReference type="PROSITE-ProRule" id="PRU00335"/>
    </source>
</evidence>
<dbReference type="EMBL" id="BONE01000172">
    <property type="protein sequence ID" value="GIF78603.1"/>
    <property type="molecule type" value="Genomic_DNA"/>
</dbReference>
<evidence type="ECO:0000256" key="3">
    <source>
        <dbReference type="ARBA" id="ARBA00023163"/>
    </source>
</evidence>
<keyword evidence="3" id="KW-0804">Transcription</keyword>
<keyword evidence="1" id="KW-0805">Transcription regulation</keyword>
<evidence type="ECO:0000313" key="6">
    <source>
        <dbReference type="EMBL" id="GIF78603.1"/>
    </source>
</evidence>
<feature type="DNA-binding region" description="H-T-H motif" evidence="4">
    <location>
        <begin position="39"/>
        <end position="58"/>
    </location>
</feature>
<gene>
    <name evidence="6" type="ORF">Asi02nite_81210</name>
</gene>
<evidence type="ECO:0000313" key="7">
    <source>
        <dbReference type="Proteomes" id="UP000604117"/>
    </source>
</evidence>
<accession>A0ABQ4D4X9</accession>
<evidence type="ECO:0000256" key="2">
    <source>
        <dbReference type="ARBA" id="ARBA00023125"/>
    </source>
</evidence>
<dbReference type="PANTHER" id="PTHR47506:SF3">
    <property type="entry name" value="HTH-TYPE TRANSCRIPTIONAL REGULATOR LMRA"/>
    <property type="match status" value="1"/>
</dbReference>
<dbReference type="Pfam" id="PF16925">
    <property type="entry name" value="TetR_C_13"/>
    <property type="match status" value="1"/>
</dbReference>
<dbReference type="InterPro" id="IPR001647">
    <property type="entry name" value="HTH_TetR"/>
</dbReference>
<keyword evidence="2 4" id="KW-0238">DNA-binding</keyword>
<dbReference type="InterPro" id="IPR036271">
    <property type="entry name" value="Tet_transcr_reg_TetR-rel_C_sf"/>
</dbReference>
<dbReference type="Gene3D" id="1.10.357.10">
    <property type="entry name" value="Tetracycline Repressor, domain 2"/>
    <property type="match status" value="1"/>
</dbReference>
<organism evidence="6 7">
    <name type="scientific">Asanoa siamensis</name>
    <dbReference type="NCBI Taxonomy" id="926357"/>
    <lineage>
        <taxon>Bacteria</taxon>
        <taxon>Bacillati</taxon>
        <taxon>Actinomycetota</taxon>
        <taxon>Actinomycetes</taxon>
        <taxon>Micromonosporales</taxon>
        <taxon>Micromonosporaceae</taxon>
        <taxon>Asanoa</taxon>
    </lineage>
</organism>
<protein>
    <submittedName>
        <fullName evidence="6">TetR family transcriptional regulator</fullName>
    </submittedName>
</protein>